<dbReference type="InterPro" id="IPR011701">
    <property type="entry name" value="MFS"/>
</dbReference>
<dbReference type="Proteomes" id="UP000319663">
    <property type="component" value="Unassembled WGS sequence"/>
</dbReference>
<comment type="subcellular location">
    <subcellularLocation>
        <location evidence="1">Membrane</location>
        <topology evidence="1">Multi-pass membrane protein</topology>
    </subcellularLocation>
</comment>
<evidence type="ECO:0000256" key="4">
    <source>
        <dbReference type="ARBA" id="ARBA00023136"/>
    </source>
</evidence>
<feature type="transmembrane region" description="Helical" evidence="5">
    <location>
        <begin position="444"/>
        <end position="465"/>
    </location>
</feature>
<protein>
    <recommendedName>
        <fullName evidence="8">Major facilitator superfamily (MFS) profile domain-containing protein</fullName>
    </recommendedName>
</protein>
<evidence type="ECO:0000256" key="2">
    <source>
        <dbReference type="ARBA" id="ARBA00022692"/>
    </source>
</evidence>
<dbReference type="Gene3D" id="1.20.1250.20">
    <property type="entry name" value="MFS general substrate transporter like domains"/>
    <property type="match status" value="1"/>
</dbReference>
<feature type="transmembrane region" description="Helical" evidence="5">
    <location>
        <begin position="215"/>
        <end position="236"/>
    </location>
</feature>
<feature type="transmembrane region" description="Helical" evidence="5">
    <location>
        <begin position="60"/>
        <end position="76"/>
    </location>
</feature>
<keyword evidence="7" id="KW-1185">Reference proteome</keyword>
<dbReference type="Pfam" id="PF07690">
    <property type="entry name" value="MFS_1"/>
    <property type="match status" value="1"/>
</dbReference>
<feature type="transmembrane region" description="Helical" evidence="5">
    <location>
        <begin position="161"/>
        <end position="180"/>
    </location>
</feature>
<feature type="transmembrane region" description="Helical" evidence="5">
    <location>
        <begin position="128"/>
        <end position="149"/>
    </location>
</feature>
<evidence type="ECO:0000256" key="5">
    <source>
        <dbReference type="SAM" id="Phobius"/>
    </source>
</evidence>
<feature type="transmembrane region" description="Helical" evidence="5">
    <location>
        <begin position="332"/>
        <end position="358"/>
    </location>
</feature>
<evidence type="ECO:0000256" key="3">
    <source>
        <dbReference type="ARBA" id="ARBA00022989"/>
    </source>
</evidence>
<dbReference type="InterPro" id="IPR036259">
    <property type="entry name" value="MFS_trans_sf"/>
</dbReference>
<evidence type="ECO:0000256" key="1">
    <source>
        <dbReference type="ARBA" id="ARBA00004141"/>
    </source>
</evidence>
<keyword evidence="2 5" id="KW-0812">Transmembrane</keyword>
<gene>
    <name evidence="6" type="ORF">MPDQ_003253</name>
</gene>
<comment type="caution">
    <text evidence="6">The sequence shown here is derived from an EMBL/GenBank/DDBJ whole genome shotgun (WGS) entry which is preliminary data.</text>
</comment>
<name>A0A507QNG4_MONPU</name>
<dbReference type="PANTHER" id="PTHR23502">
    <property type="entry name" value="MAJOR FACILITATOR SUPERFAMILY"/>
    <property type="match status" value="1"/>
</dbReference>
<sequence length="551" mass="61571">MTFLSSLLPFDRDLDVPGTEQLVDVHHNLDVVHSGSEIVLIPPPTACEGDPLRWRRWKKYWHLFLVSTYACIFSFAENNTGDAWTTIVDMTGSTMNIMNGGGALNYLMLGLVNIFWIPAAMKFGRRPCFLLTLLLCTGSSIWIACFHTVGEWYGSNIINGLGTSAYEAVIQLVVFDLFFVHERGRMLAVYIFAQQLGSIIGLVSGGYIADGPGWRWSQWIVTIGEGTLIGLFFFTYEETLFPRFLFSQNLPTIESTSVKEQVAALEADSSSSGQPVKGDEKDVVLDCEEGIIDPSEPSPSEFPKRTWRQKLKLWTYYPQDRTSYWTYFKRPFFLVAFPNVVIAGFIFAFGCTSGIVTFNTVSEILTEAPYNFTDGQTGLVFLAALVGSVIGWLTSALGDYVVIYLARYNDGIKEPEMRMWVLGLCLIYTALGYQIYGWGAEEGAHWITIAIGIGAMIAQQATAYAMECFPGVGGEIVVILAVCSSLINFAVSESTQYFIDAVGYGFVFLFYGLCVIMSLVSGFVLYVWGKRWRKHCTPRYHRFLAERNGNV</sequence>
<dbReference type="SUPFAM" id="SSF103473">
    <property type="entry name" value="MFS general substrate transporter"/>
    <property type="match status" value="1"/>
</dbReference>
<accession>A0A507QNG4</accession>
<dbReference type="STRING" id="5098.A0A507QNG4"/>
<feature type="transmembrane region" description="Helical" evidence="5">
    <location>
        <begin position="96"/>
        <end position="116"/>
    </location>
</feature>
<dbReference type="PANTHER" id="PTHR23502:SF178">
    <property type="entry name" value="TRANSPORTER, PUTATIVE (AFU_ORTHOLOGUE AFUA_2G02040)-RELATED"/>
    <property type="match status" value="1"/>
</dbReference>
<evidence type="ECO:0008006" key="8">
    <source>
        <dbReference type="Google" id="ProtNLM"/>
    </source>
</evidence>
<keyword evidence="4 5" id="KW-0472">Membrane</keyword>
<feature type="transmembrane region" description="Helical" evidence="5">
    <location>
        <begin position="472"/>
        <end position="491"/>
    </location>
</feature>
<evidence type="ECO:0000313" key="6">
    <source>
        <dbReference type="EMBL" id="TQB68530.1"/>
    </source>
</evidence>
<feature type="transmembrane region" description="Helical" evidence="5">
    <location>
        <begin position="378"/>
        <end position="406"/>
    </location>
</feature>
<keyword evidence="3 5" id="KW-1133">Transmembrane helix</keyword>
<dbReference type="AlphaFoldDB" id="A0A507QNG4"/>
<dbReference type="EMBL" id="VIFY01000209">
    <property type="protein sequence ID" value="TQB68530.1"/>
    <property type="molecule type" value="Genomic_DNA"/>
</dbReference>
<organism evidence="6 7">
    <name type="scientific">Monascus purpureus</name>
    <name type="common">Red mold</name>
    <name type="synonym">Monascus anka</name>
    <dbReference type="NCBI Taxonomy" id="5098"/>
    <lineage>
        <taxon>Eukaryota</taxon>
        <taxon>Fungi</taxon>
        <taxon>Dikarya</taxon>
        <taxon>Ascomycota</taxon>
        <taxon>Pezizomycotina</taxon>
        <taxon>Eurotiomycetes</taxon>
        <taxon>Eurotiomycetidae</taxon>
        <taxon>Eurotiales</taxon>
        <taxon>Aspergillaceae</taxon>
        <taxon>Monascus</taxon>
    </lineage>
</organism>
<reference evidence="6 7" key="1">
    <citation type="submission" date="2019-06" db="EMBL/GenBank/DDBJ databases">
        <title>Wine fermentation using esterase from Monascus purpureus.</title>
        <authorList>
            <person name="Geng C."/>
            <person name="Zhang Y."/>
        </authorList>
    </citation>
    <scope>NUCLEOTIDE SEQUENCE [LARGE SCALE GENOMIC DNA]</scope>
    <source>
        <strain evidence="6">HQ1</strain>
    </source>
</reference>
<evidence type="ECO:0000313" key="7">
    <source>
        <dbReference type="Proteomes" id="UP000319663"/>
    </source>
</evidence>
<dbReference type="GO" id="GO:0022857">
    <property type="term" value="F:transmembrane transporter activity"/>
    <property type="evidence" value="ECO:0007669"/>
    <property type="project" value="InterPro"/>
</dbReference>
<feature type="transmembrane region" description="Helical" evidence="5">
    <location>
        <begin position="418"/>
        <end position="438"/>
    </location>
</feature>
<feature type="transmembrane region" description="Helical" evidence="5">
    <location>
        <begin position="503"/>
        <end position="529"/>
    </location>
</feature>
<proteinExistence type="predicted"/>
<dbReference type="GO" id="GO:0005886">
    <property type="term" value="C:plasma membrane"/>
    <property type="evidence" value="ECO:0007669"/>
    <property type="project" value="TreeGrafter"/>
</dbReference>
<feature type="transmembrane region" description="Helical" evidence="5">
    <location>
        <begin position="187"/>
        <end position="209"/>
    </location>
</feature>